<evidence type="ECO:0000259" key="2">
    <source>
        <dbReference type="PROSITE" id="PS50263"/>
    </source>
</evidence>
<keyword evidence="1 3" id="KW-0378">Hydrolase</keyword>
<dbReference type="RefSeq" id="WP_014435540.1">
    <property type="nucleotide sequence ID" value="NC_017080.1"/>
</dbReference>
<organism evidence="3 4">
    <name type="scientific">Phycisphaera mikurensis (strain NBRC 102666 / KCTC 22515 / FYK2301M01)</name>
    <dbReference type="NCBI Taxonomy" id="1142394"/>
    <lineage>
        <taxon>Bacteria</taxon>
        <taxon>Pseudomonadati</taxon>
        <taxon>Planctomycetota</taxon>
        <taxon>Phycisphaerae</taxon>
        <taxon>Phycisphaerales</taxon>
        <taxon>Phycisphaeraceae</taxon>
        <taxon>Phycisphaera</taxon>
    </lineage>
</organism>
<evidence type="ECO:0000313" key="4">
    <source>
        <dbReference type="Proteomes" id="UP000007881"/>
    </source>
</evidence>
<dbReference type="InterPro" id="IPR036526">
    <property type="entry name" value="C-N_Hydrolase_sf"/>
</dbReference>
<protein>
    <submittedName>
        <fullName evidence="3">Putative hydrolase</fullName>
    </submittedName>
</protein>
<dbReference type="Gene3D" id="3.60.110.10">
    <property type="entry name" value="Carbon-nitrogen hydrolase"/>
    <property type="match status" value="1"/>
</dbReference>
<dbReference type="SUPFAM" id="SSF56317">
    <property type="entry name" value="Carbon-nitrogen hydrolase"/>
    <property type="match status" value="1"/>
</dbReference>
<sequence>MAEARTLTVGLLQHACPVGEPAEETFARTKRLAREAAGRGAELLVTQELFKGPYFCQVEDERGFEHAEAVPAGETCSRLAALAEELGVHVSGSLFERRAPGLCHNTAVLFDPRGELAGRYRKMHVPEDPRFYEKFYFTPGEAEPAADRWPHAGSGPMIRDGFQSWVLRAEPAEIKLGPLVCWDQWFPEAARLTAMQGAEVLLYPTAIGAWHGEDAGVPETQAAAWHTIQRSHAIANGVFVAACNRVGVEGELTFWGGSFVVDPAGTVIAEASKDQEEALVVGLDLTRIEKQRRGWPFLRDRRVDAYGGLLRRWGTP</sequence>
<dbReference type="Pfam" id="PF00795">
    <property type="entry name" value="CN_hydrolase"/>
    <property type="match status" value="1"/>
</dbReference>
<dbReference type="InterPro" id="IPR050345">
    <property type="entry name" value="Aliph_Amidase/BUP"/>
</dbReference>
<proteinExistence type="predicted"/>
<dbReference type="KEGG" id="phm:PSMK_01610"/>
<dbReference type="CDD" id="cd07573">
    <property type="entry name" value="CPA"/>
    <property type="match status" value="1"/>
</dbReference>
<dbReference type="AlphaFoldDB" id="I0IAN2"/>
<accession>I0IAN2</accession>
<dbReference type="PANTHER" id="PTHR43674">
    <property type="entry name" value="NITRILASE C965.09-RELATED"/>
    <property type="match status" value="1"/>
</dbReference>
<dbReference type="PANTHER" id="PTHR43674:SF2">
    <property type="entry name" value="BETA-UREIDOPROPIONASE"/>
    <property type="match status" value="1"/>
</dbReference>
<dbReference type="OrthoDB" id="2826359at2"/>
<dbReference type="STRING" id="1142394.PSMK_01610"/>
<dbReference type="GO" id="GO:0033388">
    <property type="term" value="P:putrescine biosynthetic process from arginine"/>
    <property type="evidence" value="ECO:0007669"/>
    <property type="project" value="TreeGrafter"/>
</dbReference>
<name>I0IAN2_PHYMF</name>
<dbReference type="eggNOG" id="COG0388">
    <property type="taxonomic scope" value="Bacteria"/>
</dbReference>
<dbReference type="GO" id="GO:0050126">
    <property type="term" value="F:N-carbamoylputrescine amidase activity"/>
    <property type="evidence" value="ECO:0007669"/>
    <property type="project" value="TreeGrafter"/>
</dbReference>
<evidence type="ECO:0000256" key="1">
    <source>
        <dbReference type="ARBA" id="ARBA00022801"/>
    </source>
</evidence>
<dbReference type="InterPro" id="IPR003010">
    <property type="entry name" value="C-N_Hydrolase"/>
</dbReference>
<dbReference type="Proteomes" id="UP000007881">
    <property type="component" value="Chromosome"/>
</dbReference>
<keyword evidence="4" id="KW-1185">Reference proteome</keyword>
<evidence type="ECO:0000313" key="3">
    <source>
        <dbReference type="EMBL" id="BAM02320.1"/>
    </source>
</evidence>
<dbReference type="PROSITE" id="PS50263">
    <property type="entry name" value="CN_HYDROLASE"/>
    <property type="match status" value="1"/>
</dbReference>
<dbReference type="HOGENOM" id="CLU_030130_4_0_0"/>
<dbReference type="EMBL" id="AP012338">
    <property type="protein sequence ID" value="BAM02320.1"/>
    <property type="molecule type" value="Genomic_DNA"/>
</dbReference>
<gene>
    <name evidence="3" type="ordered locus">PSMK_01610</name>
</gene>
<feature type="domain" description="CN hydrolase" evidence="2">
    <location>
        <begin position="7"/>
        <end position="285"/>
    </location>
</feature>
<reference evidence="3 4" key="1">
    <citation type="submission" date="2012-02" db="EMBL/GenBank/DDBJ databases">
        <title>Complete genome sequence of Phycisphaera mikurensis NBRC 102666.</title>
        <authorList>
            <person name="Ankai A."/>
            <person name="Hosoyama A."/>
            <person name="Terui Y."/>
            <person name="Sekine M."/>
            <person name="Fukai R."/>
            <person name="Kato Y."/>
            <person name="Nakamura S."/>
            <person name="Yamada-Narita S."/>
            <person name="Kawakoshi A."/>
            <person name="Fukunaga Y."/>
            <person name="Yamazaki S."/>
            <person name="Fujita N."/>
        </authorList>
    </citation>
    <scope>NUCLEOTIDE SEQUENCE [LARGE SCALE GENOMIC DNA]</scope>
    <source>
        <strain evidence="4">NBRC 102666 / KCTC 22515 / FYK2301M01</strain>
    </source>
</reference>